<evidence type="ECO:0000313" key="2">
    <source>
        <dbReference type="EMBL" id="CZR69563.1"/>
    </source>
</evidence>
<organism evidence="2 3">
    <name type="scientific">Phialocephala subalpina</name>
    <dbReference type="NCBI Taxonomy" id="576137"/>
    <lineage>
        <taxon>Eukaryota</taxon>
        <taxon>Fungi</taxon>
        <taxon>Dikarya</taxon>
        <taxon>Ascomycota</taxon>
        <taxon>Pezizomycotina</taxon>
        <taxon>Leotiomycetes</taxon>
        <taxon>Helotiales</taxon>
        <taxon>Mollisiaceae</taxon>
        <taxon>Phialocephala</taxon>
        <taxon>Phialocephala fortinii species complex</taxon>
    </lineage>
</organism>
<dbReference type="STRING" id="576137.A0A1L7XWY4"/>
<reference evidence="2 3" key="1">
    <citation type="submission" date="2016-03" db="EMBL/GenBank/DDBJ databases">
        <authorList>
            <person name="Ploux O."/>
        </authorList>
    </citation>
    <scope>NUCLEOTIDE SEQUENCE [LARGE SCALE GENOMIC DNA]</scope>
    <source>
        <strain evidence="2 3">UAMH 11012</strain>
    </source>
</reference>
<accession>A0A1L7XWY4</accession>
<sequence>MSISNSSDSAIAQIPSYPSFEELHRLHKLQTHPVVFNTPAGEQTFWIPHAGPVVLKSSAMERILWTLDSPFPDAISVMKDKHSPTSLTPFFSDGTWHPISQEPISEPKVSAITVTVNEIQQWEYLWTEEHSGHGEMGIAQEGRWYGDLEDYNPGEDSDRGGEEHLLGCCGEPRPRKRKEKMVVQAGSRGFVTVYDYLSTLHPWVMGLKEGIITSNALWDHHLSEMVVWGSLDSLSVDEKADWVRHKSHMPNPVPVVANGGFWNPYATPGTFMAAPEFGPENRKPESDMAAQDPDAPKSSL</sequence>
<dbReference type="OrthoDB" id="3944545at2759"/>
<proteinExistence type="predicted"/>
<evidence type="ECO:0000256" key="1">
    <source>
        <dbReference type="SAM" id="MobiDB-lite"/>
    </source>
</evidence>
<feature type="region of interest" description="Disordered" evidence="1">
    <location>
        <begin position="274"/>
        <end position="300"/>
    </location>
</feature>
<dbReference type="AlphaFoldDB" id="A0A1L7XWY4"/>
<gene>
    <name evidence="2" type="ORF">PAC_19463</name>
</gene>
<evidence type="ECO:0000313" key="3">
    <source>
        <dbReference type="Proteomes" id="UP000184330"/>
    </source>
</evidence>
<feature type="region of interest" description="Disordered" evidence="1">
    <location>
        <begin position="153"/>
        <end position="179"/>
    </location>
</feature>
<protein>
    <submittedName>
        <fullName evidence="2">Uncharacterized protein</fullName>
    </submittedName>
</protein>
<feature type="compositionally biased region" description="Basic and acidic residues" evidence="1">
    <location>
        <begin position="156"/>
        <end position="165"/>
    </location>
</feature>
<name>A0A1L7XWY4_9HELO</name>
<dbReference type="Proteomes" id="UP000184330">
    <property type="component" value="Unassembled WGS sequence"/>
</dbReference>
<dbReference type="EMBL" id="FJOG01000073">
    <property type="protein sequence ID" value="CZR69563.1"/>
    <property type="molecule type" value="Genomic_DNA"/>
</dbReference>
<keyword evidence="3" id="KW-1185">Reference proteome</keyword>